<dbReference type="RefSeq" id="WP_056997148.1">
    <property type="nucleotide sequence ID" value="NZ_AYYR01000074.1"/>
</dbReference>
<sequence length="845" mass="91087">MTDKTAHTLPVSIEVRDAYVHNLKHIDVDIPLNQLVAIAGVSGSGKSSLALGVLYAEGSRRYMEALSTYTQRRITQAAAAQVQSVRYLPAAVALKQRPSVPGVRSTVGTMTEVLNILRLMFSRLSSPRCPNGHQVPPTIEIAHAMAAEGDQMGRITCPTCGVQFYVPGAEDFAFNSNGACPTCGGTGSLRQIDPATLIGDPTKSINDGAVASWHLPGRNFMSFVVAQMGVRVDVPYQDLTDHEKDLVLNGEKREYQIHIPTATGKVFTMDHAVYENASNAISDTLASSTNERTLKRLDRFYKVMTCPTCHGSRFAPKLLTSLINGKNIAEVSAMTIAELNNFVGGIAPALPDEMQHLAAQLVGELTRLLQPLLELGLNYLTLDRAGESLSTGELQRIQLTKVLHSETTGVLYVLDEPSVGLHAANVDGLISVMKRLVAIGNSVVVVDHNSSIISACDYLIEIGPGAGEVGGEIVTQGPVAKVIQDPKSLIGPYLSGQAPIEIHQKTPLKTLFKKGHLQVGVSHQYNLNNVTADFPINRLTMVSGYSGAGKTTLILQSLVPAIEAQRHHQPLPSQVTTLDNHHIRQVRVINSVPVGKNVRSTVATYSGILDRIRDLYAATPEAQKKGYSASRFSYNLKAGACPMCGGTGSINLDIQYLPDIAQVCPTCEGKRYNPETLTVKWHGYNIAELLALSVTDALDVFSDEPAIETTLQVLNDMGLGYLMLGENTPALSGGEAQRLKLVTQMGRKQQGTLYVFDEPSVGLHPRDITVLLKVFDQLLANGATIITIEHDLQMIANGDYNLDLGPKGGNEGGQLLVSGTIDDLISSKKSETGRYLKKALANQKV</sequence>
<reference evidence="18 19" key="1">
    <citation type="journal article" date="2015" name="Genome Announc.">
        <title>Expanding the biotechnology potential of lactobacilli through comparative genomics of 213 strains and associated genera.</title>
        <authorList>
            <person name="Sun Z."/>
            <person name="Harris H.M."/>
            <person name="McCann A."/>
            <person name="Guo C."/>
            <person name="Argimon S."/>
            <person name="Zhang W."/>
            <person name="Yang X."/>
            <person name="Jeffery I.B."/>
            <person name="Cooney J.C."/>
            <person name="Kagawa T.F."/>
            <person name="Liu W."/>
            <person name="Song Y."/>
            <person name="Salvetti E."/>
            <person name="Wrobel A."/>
            <person name="Rasinkangas P."/>
            <person name="Parkhill J."/>
            <person name="Rea M.C."/>
            <person name="O'Sullivan O."/>
            <person name="Ritari J."/>
            <person name="Douillard F.P."/>
            <person name="Paul Ross R."/>
            <person name="Yang R."/>
            <person name="Briner A.E."/>
            <person name="Felis G.E."/>
            <person name="de Vos W.M."/>
            <person name="Barrangou R."/>
            <person name="Klaenhammer T.R."/>
            <person name="Caufield P.W."/>
            <person name="Cui Y."/>
            <person name="Zhang H."/>
            <person name="O'Toole P.W."/>
        </authorList>
    </citation>
    <scope>NUCLEOTIDE SEQUENCE [LARGE SCALE GENOMIC DNA]</scope>
    <source>
        <strain evidence="18 19">DSM 20515</strain>
    </source>
</reference>
<dbReference type="InterPro" id="IPR027417">
    <property type="entry name" value="P-loop_NTPase"/>
</dbReference>
<dbReference type="Gene3D" id="1.10.8.280">
    <property type="entry name" value="ABC transporter ATPase domain-like"/>
    <property type="match status" value="1"/>
</dbReference>
<keyword evidence="10" id="KW-0067">ATP-binding</keyword>
<name>A0A0R2B5J1_SECCO</name>
<evidence type="ECO:0000256" key="6">
    <source>
        <dbReference type="ARBA" id="ARBA00022763"/>
    </source>
</evidence>
<keyword evidence="8" id="KW-0863">Zinc-finger</keyword>
<dbReference type="GO" id="GO:0005737">
    <property type="term" value="C:cytoplasm"/>
    <property type="evidence" value="ECO:0007669"/>
    <property type="project" value="UniProtKB-SubCell"/>
</dbReference>
<organism evidence="18 19">
    <name type="scientific">Secundilactobacillus collinoides DSM 20515 = JCM 1123</name>
    <dbReference type="NCBI Taxonomy" id="1423733"/>
    <lineage>
        <taxon>Bacteria</taxon>
        <taxon>Bacillati</taxon>
        <taxon>Bacillota</taxon>
        <taxon>Bacilli</taxon>
        <taxon>Lactobacillales</taxon>
        <taxon>Lactobacillaceae</taxon>
        <taxon>Secundilactobacillus</taxon>
    </lineage>
</organism>
<keyword evidence="6" id="KW-0227">DNA damage</keyword>
<keyword evidence="4" id="KW-0677">Repeat</keyword>
<comment type="subcellular location">
    <subcellularLocation>
        <location evidence="1">Cytoplasm</location>
    </subcellularLocation>
</comment>
<dbReference type="Gene3D" id="3.40.50.300">
    <property type="entry name" value="P-loop containing nucleotide triphosphate hydrolases"/>
    <property type="match status" value="2"/>
</dbReference>
<evidence type="ECO:0000256" key="15">
    <source>
        <dbReference type="ARBA" id="ARBA00039316"/>
    </source>
</evidence>
<dbReference type="EMBL" id="AYYR01000074">
    <property type="protein sequence ID" value="KRM74632.1"/>
    <property type="molecule type" value="Genomic_DNA"/>
</dbReference>
<keyword evidence="7" id="KW-0228">DNA excision</keyword>
<evidence type="ECO:0000256" key="13">
    <source>
        <dbReference type="ARBA" id="ARBA00023204"/>
    </source>
</evidence>
<evidence type="ECO:0000256" key="9">
    <source>
        <dbReference type="ARBA" id="ARBA00022833"/>
    </source>
</evidence>
<dbReference type="InterPro" id="IPR041552">
    <property type="entry name" value="UvrA_DNA-bd"/>
</dbReference>
<dbReference type="Proteomes" id="UP000051845">
    <property type="component" value="Unassembled WGS sequence"/>
</dbReference>
<evidence type="ECO:0000256" key="10">
    <source>
        <dbReference type="ARBA" id="ARBA00022840"/>
    </source>
</evidence>
<dbReference type="GO" id="GO:0004518">
    <property type="term" value="F:nuclease activity"/>
    <property type="evidence" value="ECO:0007669"/>
    <property type="project" value="UniProtKB-KW"/>
</dbReference>
<evidence type="ECO:0000256" key="7">
    <source>
        <dbReference type="ARBA" id="ARBA00022769"/>
    </source>
</evidence>
<evidence type="ECO:0000256" key="2">
    <source>
        <dbReference type="ARBA" id="ARBA00022490"/>
    </source>
</evidence>
<feature type="domain" description="UvrA DNA-binding" evidence="17">
    <location>
        <begin position="193"/>
        <end position="295"/>
    </location>
</feature>
<comment type="similarity">
    <text evidence="14">Belongs to the ABC transporter superfamily. UvrA family.</text>
</comment>
<keyword evidence="13" id="KW-0234">DNA repair</keyword>
<dbReference type="GO" id="GO:0003677">
    <property type="term" value="F:DNA binding"/>
    <property type="evidence" value="ECO:0007669"/>
    <property type="project" value="UniProtKB-KW"/>
</dbReference>
<dbReference type="GO" id="GO:0016887">
    <property type="term" value="F:ATP hydrolysis activity"/>
    <property type="evidence" value="ECO:0007669"/>
    <property type="project" value="InterPro"/>
</dbReference>
<evidence type="ECO:0000256" key="1">
    <source>
        <dbReference type="ARBA" id="ARBA00004496"/>
    </source>
</evidence>
<evidence type="ECO:0000256" key="12">
    <source>
        <dbReference type="ARBA" id="ARBA00023125"/>
    </source>
</evidence>
<keyword evidence="2" id="KW-0963">Cytoplasm</keyword>
<dbReference type="STRING" id="33960.TY91_06830"/>
<gene>
    <name evidence="18" type="ORF">FC82_GL003294</name>
</gene>
<evidence type="ECO:0000313" key="18">
    <source>
        <dbReference type="EMBL" id="KRM74632.1"/>
    </source>
</evidence>
<dbReference type="InterPro" id="IPR017871">
    <property type="entry name" value="ABC_transporter-like_CS"/>
</dbReference>
<evidence type="ECO:0000256" key="8">
    <source>
        <dbReference type="ARBA" id="ARBA00022771"/>
    </source>
</evidence>
<evidence type="ECO:0000256" key="11">
    <source>
        <dbReference type="ARBA" id="ARBA00022881"/>
    </source>
</evidence>
<dbReference type="PANTHER" id="PTHR43152:SF1">
    <property type="entry name" value="UVRA PROTEIN"/>
    <property type="match status" value="1"/>
</dbReference>
<evidence type="ECO:0000256" key="5">
    <source>
        <dbReference type="ARBA" id="ARBA00022741"/>
    </source>
</evidence>
<evidence type="ECO:0000259" key="17">
    <source>
        <dbReference type="Pfam" id="PF17755"/>
    </source>
</evidence>
<dbReference type="AlphaFoldDB" id="A0A0R2B5J1"/>
<dbReference type="Pfam" id="PF17755">
    <property type="entry name" value="UvrA_DNA-bind"/>
    <property type="match status" value="1"/>
</dbReference>
<accession>A0A0R2B5J1</accession>
<dbReference type="GO" id="GO:0005524">
    <property type="term" value="F:ATP binding"/>
    <property type="evidence" value="ECO:0007669"/>
    <property type="project" value="UniProtKB-KW"/>
</dbReference>
<dbReference type="PATRIC" id="fig|1423733.4.peg.3422"/>
<dbReference type="SUPFAM" id="SSF52540">
    <property type="entry name" value="P-loop containing nucleoside triphosphate hydrolases"/>
    <property type="match status" value="3"/>
</dbReference>
<keyword evidence="9" id="KW-0862">Zinc</keyword>
<keyword evidence="12" id="KW-0238">DNA-binding</keyword>
<evidence type="ECO:0000256" key="16">
    <source>
        <dbReference type="ARBA" id="ARBA00042156"/>
    </source>
</evidence>
<comment type="caution">
    <text evidence="18">The sequence shown here is derived from an EMBL/GenBank/DDBJ whole genome shotgun (WGS) entry which is preliminary data.</text>
</comment>
<evidence type="ECO:0000256" key="4">
    <source>
        <dbReference type="ARBA" id="ARBA00022737"/>
    </source>
</evidence>
<keyword evidence="11" id="KW-0267">Excision nuclease</keyword>
<dbReference type="Gene3D" id="1.20.1580.10">
    <property type="entry name" value="ABC transporter ATPase like domain"/>
    <property type="match status" value="2"/>
</dbReference>
<keyword evidence="5" id="KW-0547">Nucleotide-binding</keyword>
<dbReference type="PROSITE" id="PS00211">
    <property type="entry name" value="ABC_TRANSPORTER_1"/>
    <property type="match status" value="1"/>
</dbReference>
<protein>
    <recommendedName>
        <fullName evidence="15">UvrABC system protein A</fullName>
    </recommendedName>
    <alternativeName>
        <fullName evidence="16">Excinuclease ABC subunit A</fullName>
    </alternativeName>
</protein>
<evidence type="ECO:0000256" key="3">
    <source>
        <dbReference type="ARBA" id="ARBA00022723"/>
    </source>
</evidence>
<dbReference type="GO" id="GO:0006281">
    <property type="term" value="P:DNA repair"/>
    <property type="evidence" value="ECO:0007669"/>
    <property type="project" value="UniProtKB-KW"/>
</dbReference>
<evidence type="ECO:0000256" key="14">
    <source>
        <dbReference type="ARBA" id="ARBA00038000"/>
    </source>
</evidence>
<keyword evidence="3" id="KW-0479">Metal-binding</keyword>
<dbReference type="GO" id="GO:0008270">
    <property type="term" value="F:zinc ion binding"/>
    <property type="evidence" value="ECO:0007669"/>
    <property type="project" value="UniProtKB-KW"/>
</dbReference>
<dbReference type="PANTHER" id="PTHR43152">
    <property type="entry name" value="UVRABC SYSTEM PROTEIN A"/>
    <property type="match status" value="1"/>
</dbReference>
<proteinExistence type="inferred from homology"/>
<evidence type="ECO:0000313" key="19">
    <source>
        <dbReference type="Proteomes" id="UP000051845"/>
    </source>
</evidence>